<dbReference type="SUPFAM" id="SSF52540">
    <property type="entry name" value="P-loop containing nucleoside triphosphate hydrolases"/>
    <property type="match status" value="1"/>
</dbReference>
<evidence type="ECO:0000313" key="1">
    <source>
        <dbReference type="EMBL" id="SMF90414.1"/>
    </source>
</evidence>
<name>A0A1X7HQG8_9BACL</name>
<proteinExistence type="predicted"/>
<organism evidence="1 2">
    <name type="scientific">Paenibacillus uliginis N3/975</name>
    <dbReference type="NCBI Taxonomy" id="1313296"/>
    <lineage>
        <taxon>Bacteria</taxon>
        <taxon>Bacillati</taxon>
        <taxon>Bacillota</taxon>
        <taxon>Bacilli</taxon>
        <taxon>Bacillales</taxon>
        <taxon>Paenibacillaceae</taxon>
        <taxon>Paenibacillus</taxon>
    </lineage>
</organism>
<accession>A0A1X7HQG8</accession>
<dbReference type="InterPro" id="IPR027417">
    <property type="entry name" value="P-loop_NTPase"/>
</dbReference>
<keyword evidence="2" id="KW-1185">Reference proteome</keyword>
<dbReference type="AlphaFoldDB" id="A0A1X7HQG8"/>
<dbReference type="RefSeq" id="WP_208915701.1">
    <property type="nucleotide sequence ID" value="NZ_LT840184.1"/>
</dbReference>
<dbReference type="EMBL" id="LT840184">
    <property type="protein sequence ID" value="SMF90414.1"/>
    <property type="molecule type" value="Genomic_DNA"/>
</dbReference>
<gene>
    <name evidence="1" type="ORF">SAMN05661091_5030</name>
</gene>
<dbReference type="Proteomes" id="UP000192940">
    <property type="component" value="Chromosome I"/>
</dbReference>
<dbReference type="Gene3D" id="3.40.50.300">
    <property type="entry name" value="P-loop containing nucleotide triphosphate hydrolases"/>
    <property type="match status" value="1"/>
</dbReference>
<reference evidence="1 2" key="1">
    <citation type="submission" date="2017-04" db="EMBL/GenBank/DDBJ databases">
        <authorList>
            <person name="Afonso C.L."/>
            <person name="Miller P.J."/>
            <person name="Scott M.A."/>
            <person name="Spackman E."/>
            <person name="Goraichik I."/>
            <person name="Dimitrov K.M."/>
            <person name="Suarez D.L."/>
            <person name="Swayne D.E."/>
        </authorList>
    </citation>
    <scope>NUCLEOTIDE SEQUENCE [LARGE SCALE GENOMIC DNA]</scope>
    <source>
        <strain evidence="1 2">N3/975</strain>
    </source>
</reference>
<evidence type="ECO:0000313" key="2">
    <source>
        <dbReference type="Proteomes" id="UP000192940"/>
    </source>
</evidence>
<dbReference type="STRING" id="1313296.SAMN05661091_5030"/>
<dbReference type="CDD" id="cd02019">
    <property type="entry name" value="NK"/>
    <property type="match status" value="1"/>
</dbReference>
<sequence>MPIICLEGASAVGKTTTSKTLAEQYGAYIVEEVHFLFEQPKLEPHEITQWLLERQLDRWRIAREKLQSHDLVVLDGDHFKMWYDWIYGEDKAAFQTSYSFFKKEIMNSHFGFPDKYFVLYINQEELTTRKVNDTTRSRRNFEKHLKLIDPQKEYFKALNNFRPNYVEFIEAKSVEQNIQIILDSVSNLSSTNRDSLELFENVMEWFCRNEIDES</sequence>
<protein>
    <submittedName>
        <fullName evidence="1">AAA domain-containing protein</fullName>
    </submittedName>
</protein>